<organism evidence="2">
    <name type="scientific">Spirodela intermedia</name>
    <name type="common">Intermediate duckweed</name>
    <dbReference type="NCBI Taxonomy" id="51605"/>
    <lineage>
        <taxon>Eukaryota</taxon>
        <taxon>Viridiplantae</taxon>
        <taxon>Streptophyta</taxon>
        <taxon>Embryophyta</taxon>
        <taxon>Tracheophyta</taxon>
        <taxon>Spermatophyta</taxon>
        <taxon>Magnoliopsida</taxon>
        <taxon>Liliopsida</taxon>
        <taxon>Araceae</taxon>
        <taxon>Lemnoideae</taxon>
        <taxon>Spirodela</taxon>
    </lineage>
</organism>
<dbReference type="AlphaFoldDB" id="A0A7I8JN54"/>
<dbReference type="EMBL" id="LR743602">
    <property type="protein sequence ID" value="CAA2632380.1"/>
    <property type="molecule type" value="Genomic_DNA"/>
</dbReference>
<dbReference type="PANTHER" id="PTHR36723:SF1">
    <property type="entry name" value="F22C12.19"/>
    <property type="match status" value="1"/>
</dbReference>
<name>A0A7I8JN54_SPIIN</name>
<feature type="compositionally biased region" description="Low complexity" evidence="1">
    <location>
        <begin position="462"/>
        <end position="472"/>
    </location>
</feature>
<dbReference type="EMBL" id="CACRZD030000015">
    <property type="protein sequence ID" value="CAA6671594.1"/>
    <property type="molecule type" value="Genomic_DNA"/>
</dbReference>
<reference evidence="2 3" key="1">
    <citation type="submission" date="2019-12" db="EMBL/GenBank/DDBJ databases">
        <authorList>
            <person name="Scholz U."/>
            <person name="Mascher M."/>
            <person name="Fiebig A."/>
        </authorList>
    </citation>
    <scope>NUCLEOTIDE SEQUENCE</scope>
</reference>
<accession>A0A7I8JN54</accession>
<feature type="compositionally biased region" description="Basic and acidic residues" evidence="1">
    <location>
        <begin position="638"/>
        <end position="650"/>
    </location>
</feature>
<feature type="compositionally biased region" description="Basic and acidic residues" evidence="1">
    <location>
        <begin position="428"/>
        <end position="439"/>
    </location>
</feature>
<evidence type="ECO:0000256" key="1">
    <source>
        <dbReference type="SAM" id="MobiDB-lite"/>
    </source>
</evidence>
<sequence>MDAVELPLPAAVVVSKLLGSEAFGRSGSPRLETRSRVLPPVVGLLYFLRRGLLPAHRENGPKKIIGEDNCPSWPKYDSGEPHKKSLKRRSSPIQARTSHPGVSVDACGVKDAASGNNGSLFLIFLPFDKFRAVKNKRCQESRKRDRKTLRTTVKTKFDSKDSLVNSHSTVNGNRGFGTLGVKFDHLDLTKSVDDLSLNELLDGSFSCPPNSYQERAKKASSANENILLSIRKAASVLTAHNTMGSSGSWKAPGTLDSTNSEREDKYAEATAFLPLHQANVNDSPAYQPKDILQRLGLSAARDLGSILADSDVGRGALPAFPWSISHTGPSKPIVDASKSTMSRSSSQGKWVRIGSNSCLMGEERSSFPELDLKIGDHTQDSIPKRGASGFLSSSPFSLMAGNMGSSDSAVLLTSADAVGRSYGSIRIREATEPPARDAQNHSGRNHWRQFKSPGGVSDRCPSRSSPSLEGSSSGELLLYRYSPRLLAAAEILCEVASGGRGSRHAAGRVTWPIAPSQKTMKARKVNPCVAKPDPPRATPAKAGDPVKFCAATRVGDEKKRTIYRPPPLLKCSIPAENAHNPLRPGGTRRSTLGWWFRWVPRRRPGRRRRRGWRGATTGGGGTAVRRRRRRQVLAKAGGRKDRQALDGEGV</sequence>
<protein>
    <submittedName>
        <fullName evidence="2">Uncharacterized protein</fullName>
    </submittedName>
</protein>
<dbReference type="PANTHER" id="PTHR36723">
    <property type="entry name" value="F22C12.19"/>
    <property type="match status" value="1"/>
</dbReference>
<keyword evidence="3" id="KW-1185">Reference proteome</keyword>
<evidence type="ECO:0000313" key="2">
    <source>
        <dbReference type="EMBL" id="CAA2632380.1"/>
    </source>
</evidence>
<feature type="region of interest" description="Disordered" evidence="1">
    <location>
        <begin position="76"/>
        <end position="100"/>
    </location>
</feature>
<proteinExistence type="predicted"/>
<feature type="region of interest" description="Disordered" evidence="1">
    <location>
        <begin position="428"/>
        <end position="472"/>
    </location>
</feature>
<dbReference type="Proteomes" id="UP001189122">
    <property type="component" value="Unassembled WGS sequence"/>
</dbReference>
<evidence type="ECO:0000313" key="3">
    <source>
        <dbReference type="Proteomes" id="UP001189122"/>
    </source>
</evidence>
<gene>
    <name evidence="2" type="ORF">SI7747_15018002</name>
</gene>
<feature type="region of interest" description="Disordered" evidence="1">
    <location>
        <begin position="605"/>
        <end position="650"/>
    </location>
</feature>